<dbReference type="InterPro" id="IPR006683">
    <property type="entry name" value="Thioestr_dom"/>
</dbReference>
<keyword evidence="5" id="KW-1185">Reference proteome</keyword>
<evidence type="ECO:0000313" key="4">
    <source>
        <dbReference type="EMBL" id="KAK6912044.1"/>
    </source>
</evidence>
<comment type="similarity">
    <text evidence="1">Belongs to the thioesterase PaaI family.</text>
</comment>
<comment type="caution">
    <text evidence="4">The sequence shown here is derived from an EMBL/GenBank/DDBJ whole genome shotgun (WGS) entry which is preliminary data.</text>
</comment>
<name>A0AAN8YR12_9MAGN</name>
<dbReference type="GO" id="GO:0047617">
    <property type="term" value="F:fatty acyl-CoA hydrolase activity"/>
    <property type="evidence" value="ECO:0007669"/>
    <property type="project" value="InterPro"/>
</dbReference>
<accession>A0AAN8YR12</accession>
<keyword evidence="2" id="KW-0378">Hydrolase</keyword>
<dbReference type="InterPro" id="IPR039298">
    <property type="entry name" value="ACOT13"/>
</dbReference>
<evidence type="ECO:0000313" key="5">
    <source>
        <dbReference type="Proteomes" id="UP001370490"/>
    </source>
</evidence>
<organism evidence="4 5">
    <name type="scientific">Dillenia turbinata</name>
    <dbReference type="NCBI Taxonomy" id="194707"/>
    <lineage>
        <taxon>Eukaryota</taxon>
        <taxon>Viridiplantae</taxon>
        <taxon>Streptophyta</taxon>
        <taxon>Embryophyta</taxon>
        <taxon>Tracheophyta</taxon>
        <taxon>Spermatophyta</taxon>
        <taxon>Magnoliopsida</taxon>
        <taxon>eudicotyledons</taxon>
        <taxon>Gunneridae</taxon>
        <taxon>Pentapetalae</taxon>
        <taxon>Dilleniales</taxon>
        <taxon>Dilleniaceae</taxon>
        <taxon>Dillenia</taxon>
    </lineage>
</organism>
<dbReference type="CDD" id="cd03440">
    <property type="entry name" value="hot_dog"/>
    <property type="match status" value="1"/>
</dbReference>
<dbReference type="PANTHER" id="PTHR21660">
    <property type="entry name" value="THIOESTERASE SUPERFAMILY MEMBER-RELATED"/>
    <property type="match status" value="1"/>
</dbReference>
<dbReference type="EMBL" id="JBAMMX010000028">
    <property type="protein sequence ID" value="KAK6912044.1"/>
    <property type="molecule type" value="Genomic_DNA"/>
</dbReference>
<protein>
    <submittedName>
        <fullName evidence="4">Thioesterase domain</fullName>
    </submittedName>
</protein>
<dbReference type="Gene3D" id="3.10.129.10">
    <property type="entry name" value="Hotdog Thioesterase"/>
    <property type="match status" value="1"/>
</dbReference>
<evidence type="ECO:0000259" key="3">
    <source>
        <dbReference type="Pfam" id="PF03061"/>
    </source>
</evidence>
<dbReference type="InterPro" id="IPR029069">
    <property type="entry name" value="HotDog_dom_sf"/>
</dbReference>
<gene>
    <name evidence="4" type="ORF">RJ641_024137</name>
</gene>
<dbReference type="Proteomes" id="UP001370490">
    <property type="component" value="Unassembled WGS sequence"/>
</dbReference>
<dbReference type="Pfam" id="PF03061">
    <property type="entry name" value="4HBT"/>
    <property type="match status" value="1"/>
</dbReference>
<sequence length="142" mass="15853">MEGERFLKRLAKGEDNCTEIQIRCVKGLKNIKCPEKGLIRCSYTVPDLVTRWKLGSGCHGDVDGYSRWLRHILSNPYVVTSELAVSHLSTAKTNEEVEMEAKVVGHRGKLPLISVEVRRKANGELIAVAKQWVAPIKNGSKL</sequence>
<feature type="domain" description="Thioesterase" evidence="3">
    <location>
        <begin position="67"/>
        <end position="124"/>
    </location>
</feature>
<evidence type="ECO:0000256" key="1">
    <source>
        <dbReference type="ARBA" id="ARBA00008324"/>
    </source>
</evidence>
<evidence type="ECO:0000256" key="2">
    <source>
        <dbReference type="ARBA" id="ARBA00022801"/>
    </source>
</evidence>
<dbReference type="SUPFAM" id="SSF54637">
    <property type="entry name" value="Thioesterase/thiol ester dehydrase-isomerase"/>
    <property type="match status" value="1"/>
</dbReference>
<proteinExistence type="inferred from homology"/>
<dbReference type="AlphaFoldDB" id="A0AAN8YR12"/>
<reference evidence="4 5" key="1">
    <citation type="submission" date="2023-12" db="EMBL/GenBank/DDBJ databases">
        <title>A high-quality genome assembly for Dillenia turbinata (Dilleniales).</title>
        <authorList>
            <person name="Chanderbali A."/>
        </authorList>
    </citation>
    <scope>NUCLEOTIDE SEQUENCE [LARGE SCALE GENOMIC DNA]</scope>
    <source>
        <strain evidence="4">LSX21</strain>
        <tissue evidence="4">Leaf</tissue>
    </source>
</reference>
<dbReference type="PANTHER" id="PTHR21660:SF1">
    <property type="entry name" value="ACYL-COENZYME A THIOESTERASE 13"/>
    <property type="match status" value="1"/>
</dbReference>